<feature type="binding site" evidence="5">
    <location>
        <begin position="82"/>
        <end position="83"/>
    </location>
    <ligand>
        <name>FAD</name>
        <dbReference type="ChEBI" id="CHEBI:57692"/>
    </ligand>
</feature>
<dbReference type="Gene3D" id="3.30.70.610">
    <property type="entry name" value="D-lactate dehydrogenase, cap domain, subdomain 1"/>
    <property type="match status" value="2"/>
</dbReference>
<dbReference type="PIRSF" id="PIRSF000101">
    <property type="entry name" value="D-lactate_dh"/>
    <property type="match status" value="1"/>
</dbReference>
<keyword evidence="9" id="KW-1185">Reference proteome</keyword>
<keyword evidence="4 5" id="KW-0560">Oxidoreductase</keyword>
<name>A0ABR5YDA7_9SPHN</name>
<dbReference type="Pfam" id="PF01565">
    <property type="entry name" value="FAD_binding_4"/>
    <property type="match status" value="1"/>
</dbReference>
<keyword evidence="5" id="KW-0472">Membrane</keyword>
<dbReference type="InterPro" id="IPR016172">
    <property type="entry name" value="D-lactate_DH_C-sub1"/>
</dbReference>
<feature type="binding site" evidence="5">
    <location>
        <begin position="74"/>
        <end position="78"/>
    </location>
    <ligand>
        <name>FAD</name>
        <dbReference type="ChEBI" id="CHEBI:57692"/>
    </ligand>
</feature>
<dbReference type="InterPro" id="IPR016166">
    <property type="entry name" value="FAD-bd_PCMH"/>
</dbReference>
<reference evidence="9" key="1">
    <citation type="submission" date="2016-01" db="EMBL/GenBank/DDBJ databases">
        <title>Draft genome of Chromobacterium sp. F49.</title>
        <authorList>
            <person name="Hong K.W."/>
        </authorList>
    </citation>
    <scope>NUCLEOTIDE SEQUENCE [LARGE SCALE GENOMIC DNA]</scope>
    <source>
        <strain evidence="9">CN3</strain>
    </source>
</reference>
<keyword evidence="5" id="KW-0997">Cell inner membrane</keyword>
<dbReference type="InterPro" id="IPR006094">
    <property type="entry name" value="Oxid_FAD_bind_N"/>
</dbReference>
<gene>
    <name evidence="5" type="primary">dld</name>
    <name evidence="8" type="ORF">AVT10_13810</name>
</gene>
<feature type="binding site" evidence="5">
    <location>
        <position position="261"/>
    </location>
    <ligand>
        <name>FAD</name>
        <dbReference type="ChEBI" id="CHEBI:57692"/>
    </ligand>
</feature>
<evidence type="ECO:0000313" key="8">
    <source>
        <dbReference type="EMBL" id="KZE15905.1"/>
    </source>
</evidence>
<evidence type="ECO:0000256" key="1">
    <source>
        <dbReference type="ARBA" id="ARBA00001974"/>
    </source>
</evidence>
<feature type="binding site" evidence="5">
    <location>
        <position position="158"/>
    </location>
    <ligand>
        <name>FAD</name>
        <dbReference type="ChEBI" id="CHEBI:57692"/>
    </ligand>
</feature>
<evidence type="ECO:0000256" key="4">
    <source>
        <dbReference type="ARBA" id="ARBA00023002"/>
    </source>
</evidence>
<feature type="binding site" evidence="5">
    <location>
        <position position="148"/>
    </location>
    <ligand>
        <name>FAD</name>
        <dbReference type="ChEBI" id="CHEBI:57692"/>
    </ligand>
</feature>
<dbReference type="InterPro" id="IPR015409">
    <property type="entry name" value="Lactate_DH_C"/>
</dbReference>
<comment type="catalytic activity">
    <reaction evidence="5 6">
        <text>(R)-lactate + a quinone = a quinol + pyruvate</text>
        <dbReference type="Rhea" id="RHEA:51468"/>
        <dbReference type="ChEBI" id="CHEBI:15361"/>
        <dbReference type="ChEBI" id="CHEBI:16004"/>
        <dbReference type="ChEBI" id="CHEBI:24646"/>
        <dbReference type="ChEBI" id="CHEBI:132124"/>
        <dbReference type="EC" id="1.1.5.12"/>
    </reaction>
</comment>
<dbReference type="PANTHER" id="PTHR43716:SF1">
    <property type="entry name" value="D-2-HYDROXYGLUTARATE DEHYDROGENASE, MITOCHONDRIAL"/>
    <property type="match status" value="1"/>
</dbReference>
<comment type="caution">
    <text evidence="8">The sequence shown here is derived from an EMBL/GenBank/DDBJ whole genome shotgun (WGS) entry which is preliminary data.</text>
</comment>
<dbReference type="Gene3D" id="3.30.465.10">
    <property type="match status" value="1"/>
</dbReference>
<proteinExistence type="inferred from homology"/>
<keyword evidence="2 5" id="KW-0285">Flavoprotein</keyword>
<dbReference type="Gene3D" id="3.30.1370.20">
    <property type="entry name" value="D-lactate dehydrogenase, cap domain, subdomain 2"/>
    <property type="match status" value="1"/>
</dbReference>
<evidence type="ECO:0000259" key="7">
    <source>
        <dbReference type="PROSITE" id="PS51387"/>
    </source>
</evidence>
<protein>
    <recommendedName>
        <fullName evidence="5">Quinone-dependent D-lactate dehydrogenase</fullName>
        <ecNumber evidence="5">1.1.5.12</ecNumber>
    </recommendedName>
    <alternativeName>
        <fullName evidence="5">D-lactate dehydrogenase</fullName>
        <shortName evidence="5">D-LDH</shortName>
    </alternativeName>
</protein>
<accession>A0ABR5YDA7</accession>
<dbReference type="PROSITE" id="PS51387">
    <property type="entry name" value="FAD_PCMH"/>
    <property type="match status" value="1"/>
</dbReference>
<evidence type="ECO:0000256" key="5">
    <source>
        <dbReference type="HAMAP-Rule" id="MF_02092"/>
    </source>
</evidence>
<dbReference type="SUPFAM" id="SSF56176">
    <property type="entry name" value="FAD-binding/transporter-associated domain-like"/>
    <property type="match status" value="1"/>
</dbReference>
<dbReference type="InterPro" id="IPR016173">
    <property type="entry name" value="D-lactate_DH_C-sub2"/>
</dbReference>
<keyword evidence="3 5" id="KW-0274">FAD</keyword>
<dbReference type="SUPFAM" id="SSF55103">
    <property type="entry name" value="FAD-linked oxidases, C-terminal domain"/>
    <property type="match status" value="1"/>
</dbReference>
<comment type="similarity">
    <text evidence="5">Belongs to the quinone-dependent D-lactate dehydrogenase family.</text>
</comment>
<dbReference type="EMBL" id="LQQO01000011">
    <property type="protein sequence ID" value="KZE15905.1"/>
    <property type="molecule type" value="Genomic_DNA"/>
</dbReference>
<dbReference type="HAMAP" id="MF_02092">
    <property type="entry name" value="DLDH_Dld"/>
    <property type="match status" value="1"/>
</dbReference>
<evidence type="ECO:0000256" key="3">
    <source>
        <dbReference type="ARBA" id="ARBA00022827"/>
    </source>
</evidence>
<dbReference type="InterPro" id="IPR016169">
    <property type="entry name" value="FAD-bd_PCMH_sub2"/>
</dbReference>
<dbReference type="InterPro" id="IPR016164">
    <property type="entry name" value="FAD-linked_Oxase-like_C"/>
</dbReference>
<dbReference type="InterPro" id="IPR016167">
    <property type="entry name" value="FAD-bd_PCMH_sub1"/>
</dbReference>
<dbReference type="RefSeq" id="WP_066689718.1">
    <property type="nucleotide sequence ID" value="NZ_LQQO01000011.1"/>
</dbReference>
<dbReference type="EC" id="1.1.5.12" evidence="5"/>
<feature type="binding site" evidence="5">
    <location>
        <position position="141"/>
    </location>
    <ligand>
        <name>FAD</name>
        <dbReference type="ChEBI" id="CHEBI:57692"/>
    </ligand>
</feature>
<sequence>MADSSATRRLIATLRTAVGRRHVLTDPRRTARFRRGYRSGEGGALAVVRPGTLVELWQVAQACVVADVSILMQASNTGLTGGSTPDGDDYPGGLVIISTTRLDRLHLLGGGEQVVCLPGTTLYALEAALRPLGREPHSVIGSSCLGASVVGGVCNNSGGSLIRRGPAYTELALFGSVGADGALRLVNHLGIALGDDPEAILDRLDRGDFAAADVDPATDKPAHDHRYVTHVRDIDSDVPARFNADPRCLFEAAGSAGKLIVFAVRLDTFAKEDETVTFYIGTDDPDRLTELRRTMLRDFAELPIAGEYMHRGAFDIADRYGRDTFRAIERLGTDRLPRLFAAKAWVDGVTERFVRNLSDRVLQRAGALLGDHLPPRMRAFRDRFEHHLLLKMPRGDAAATATLLDTLLPGGWFECSADEATKAFLHRFVAAGAAVRYRAVHGDTVEDIVALDVALPRNSRDWAELLPDDLGGQVVDTLYYGHFFCHVFHRDYIVRKGVDPLAFEHALWKRLDAVGAQYPAEHNVGHLYHAKSELAGFYRQLDPRNQLNPGIGHTPKARAWEA</sequence>
<dbReference type="InterPro" id="IPR036318">
    <property type="entry name" value="FAD-bd_PCMH-like_sf"/>
</dbReference>
<keyword evidence="5 6" id="KW-0874">Quinone</keyword>
<dbReference type="InterPro" id="IPR012256">
    <property type="entry name" value="D_lactate_DH"/>
</dbReference>
<dbReference type="InterPro" id="IPR051264">
    <property type="entry name" value="FAD-oxidored/transferase_4"/>
</dbReference>
<dbReference type="NCBIfam" id="NF008387">
    <property type="entry name" value="PRK11183.1"/>
    <property type="match status" value="1"/>
</dbReference>
<evidence type="ECO:0000256" key="6">
    <source>
        <dbReference type="PIRNR" id="PIRNR000101"/>
    </source>
</evidence>
<keyword evidence="5" id="KW-1003">Cell membrane</keyword>
<dbReference type="Proteomes" id="UP000076609">
    <property type="component" value="Unassembled WGS sequence"/>
</dbReference>
<organism evidence="8 9">
    <name type="scientific">Sphingomonas hankookensis</name>
    <dbReference type="NCBI Taxonomy" id="563996"/>
    <lineage>
        <taxon>Bacteria</taxon>
        <taxon>Pseudomonadati</taxon>
        <taxon>Pseudomonadota</taxon>
        <taxon>Alphaproteobacteria</taxon>
        <taxon>Sphingomonadales</taxon>
        <taxon>Sphingomonadaceae</taxon>
        <taxon>Sphingomonas</taxon>
    </lineage>
</organism>
<dbReference type="Pfam" id="PF09330">
    <property type="entry name" value="Lact-deh-memb"/>
    <property type="match status" value="1"/>
</dbReference>
<feature type="domain" description="FAD-binding PCMH-type" evidence="7">
    <location>
        <begin position="40"/>
        <end position="214"/>
    </location>
</feature>
<evidence type="ECO:0000256" key="2">
    <source>
        <dbReference type="ARBA" id="ARBA00022630"/>
    </source>
</evidence>
<dbReference type="Gene3D" id="3.30.43.10">
    <property type="entry name" value="Uridine Diphospho-n-acetylenolpyruvylglucosamine Reductase, domain 2"/>
    <property type="match status" value="2"/>
</dbReference>
<comment type="function">
    <text evidence="5 6">Catalyzes the oxidation of D-lactate to pyruvate.</text>
</comment>
<comment type="cofactor">
    <cofactor evidence="1 5 6">
        <name>FAD</name>
        <dbReference type="ChEBI" id="CHEBI:57692"/>
    </cofactor>
</comment>
<evidence type="ECO:0000313" key="9">
    <source>
        <dbReference type="Proteomes" id="UP000076609"/>
    </source>
</evidence>
<comment type="subcellular location">
    <subcellularLocation>
        <location evidence="5">Cell inner membrane</location>
        <topology evidence="5">Peripheral membrane protein</topology>
        <orientation evidence="5">Cytoplasmic side</orientation>
    </subcellularLocation>
</comment>
<dbReference type="PANTHER" id="PTHR43716">
    <property type="entry name" value="D-2-HYDROXYGLUTARATE DEHYDROGENASE, MITOCHONDRIAL"/>
    <property type="match status" value="1"/>
</dbReference>